<comment type="caution">
    <text evidence="4">The sequence shown here is derived from an EMBL/GenBank/DDBJ whole genome shotgun (WGS) entry which is preliminary data.</text>
</comment>
<evidence type="ECO:0000256" key="2">
    <source>
        <dbReference type="SAM" id="SignalP"/>
    </source>
</evidence>
<dbReference type="InterPro" id="IPR050300">
    <property type="entry name" value="GDXG_lipolytic_enzyme"/>
</dbReference>
<dbReference type="EMBL" id="BDOQ01000021">
    <property type="protein sequence ID" value="GBG15789.1"/>
    <property type="molecule type" value="Genomic_DNA"/>
</dbReference>
<evidence type="ECO:0000256" key="1">
    <source>
        <dbReference type="ARBA" id="ARBA00022801"/>
    </source>
</evidence>
<protein>
    <submittedName>
        <fullName evidence="4">Esterase</fullName>
    </submittedName>
</protein>
<organism evidence="4 5">
    <name type="scientific">Novimethylophilus kurashikiensis</name>
    <dbReference type="NCBI Taxonomy" id="1825523"/>
    <lineage>
        <taxon>Bacteria</taxon>
        <taxon>Pseudomonadati</taxon>
        <taxon>Pseudomonadota</taxon>
        <taxon>Betaproteobacteria</taxon>
        <taxon>Nitrosomonadales</taxon>
        <taxon>Methylophilaceae</taxon>
        <taxon>Novimethylophilus</taxon>
    </lineage>
</organism>
<evidence type="ECO:0000313" key="4">
    <source>
        <dbReference type="EMBL" id="GBG15789.1"/>
    </source>
</evidence>
<dbReference type="RefSeq" id="WP_109016940.1">
    <property type="nucleotide sequence ID" value="NZ_BDOQ01000021.1"/>
</dbReference>
<dbReference type="InterPro" id="IPR049492">
    <property type="entry name" value="BD-FAE-like_dom"/>
</dbReference>
<keyword evidence="2" id="KW-0732">Signal</keyword>
<reference evidence="4 5" key="1">
    <citation type="journal article" date="2018" name="Environ. Microbiol.">
        <title>Isolation and genomic characterization of Novimethylophilus kurashikiensis gen. nov. sp. nov., a new lanthanide-dependent methylotrophic species of Methylophilaceae.</title>
        <authorList>
            <person name="Lv H."/>
            <person name="Sahin N."/>
            <person name="Tani A."/>
        </authorList>
    </citation>
    <scope>NUCLEOTIDE SEQUENCE [LARGE SCALE GENOMIC DNA]</scope>
    <source>
        <strain evidence="4 5">La2-4</strain>
    </source>
</reference>
<name>A0A2R5FDA0_9PROT</name>
<dbReference type="GO" id="GO:0016787">
    <property type="term" value="F:hydrolase activity"/>
    <property type="evidence" value="ECO:0007669"/>
    <property type="project" value="UniProtKB-KW"/>
</dbReference>
<evidence type="ECO:0000313" key="5">
    <source>
        <dbReference type="Proteomes" id="UP000245081"/>
    </source>
</evidence>
<proteinExistence type="predicted"/>
<feature type="signal peptide" evidence="2">
    <location>
        <begin position="1"/>
        <end position="28"/>
    </location>
</feature>
<feature type="chain" id="PRO_5015336041" evidence="2">
    <location>
        <begin position="29"/>
        <end position="319"/>
    </location>
</feature>
<dbReference type="Proteomes" id="UP000245081">
    <property type="component" value="Unassembled WGS sequence"/>
</dbReference>
<accession>A0A2R5FDA0</accession>
<dbReference type="OrthoDB" id="9794445at2"/>
<keyword evidence="5" id="KW-1185">Reference proteome</keyword>
<gene>
    <name evidence="4" type="ORF">NMK_3401</name>
</gene>
<dbReference type="InterPro" id="IPR029058">
    <property type="entry name" value="AB_hydrolase_fold"/>
</dbReference>
<dbReference type="SUPFAM" id="SSF53474">
    <property type="entry name" value="alpha/beta-Hydrolases"/>
    <property type="match status" value="1"/>
</dbReference>
<feature type="domain" description="BD-FAE-like" evidence="3">
    <location>
        <begin position="76"/>
        <end position="184"/>
    </location>
</feature>
<dbReference type="Pfam" id="PF20434">
    <property type="entry name" value="BD-FAE"/>
    <property type="match status" value="1"/>
</dbReference>
<dbReference type="PANTHER" id="PTHR48081:SF33">
    <property type="entry name" value="KYNURENINE FORMAMIDASE"/>
    <property type="match status" value="1"/>
</dbReference>
<dbReference type="PANTHER" id="PTHR48081">
    <property type="entry name" value="AB HYDROLASE SUPERFAMILY PROTEIN C4A8.06C"/>
    <property type="match status" value="1"/>
</dbReference>
<dbReference type="AlphaFoldDB" id="A0A2R5FDA0"/>
<evidence type="ECO:0000259" key="3">
    <source>
        <dbReference type="Pfam" id="PF20434"/>
    </source>
</evidence>
<sequence length="319" mass="34868">MRLFRSPATLTPILILLLTLLSGAQAQAGTLRDRLANQLFDRDPFAEEASSATVALPSGSKVLKDLSYGGDPLQRMDVYLPSQAIDAPVILMIHGGGWRRGDKAMATVVENKVRHWLPQGFIFVSANYRLLPQADPLKQGEDVARALAEVQSRAKQWGGDPHKVILMGHSAGAHLVALLTASPDLAYAQGAKPWLGTVSLDSAAIDVVDVMKGRHYRLYDPAFGNDEDYWKAASPMQQLSSKSRPLLLVCSSIRSDHPCDASRRYVERASTIGVRAELLAQPLSHKAINQDLGLQGDYTEAVEQFMEKLAPGQLHSRLQ</sequence>
<dbReference type="Gene3D" id="3.40.50.1820">
    <property type="entry name" value="alpha/beta hydrolase"/>
    <property type="match status" value="1"/>
</dbReference>
<keyword evidence="1" id="KW-0378">Hydrolase</keyword>